<sequence length="250" mass="27267">MARKVEMENQLLFKTSSNPDEPKLSVLPVEANNQIDLAEPRHIEHTISGTGLHTTVSTGQTDNNRSNSPTSSTGNSQEEEEDFESWRPRAPGDRPTAARPLKQEGKAKDKQGKAKGHAITSIRENASKTTSTQGDTKKGNERGCIIIILDAKYHLILGKIAILGGVIVDKSFYEADKLQHVADHAMQYLAQIVTNCMTTGQKLFQETLMGEWDCIIDIDPQVNAVIGGRDLQSSPGFWCLPAAAAAISML</sequence>
<name>A0A2H3JYU2_WOLCO</name>
<evidence type="ECO:0000313" key="2">
    <source>
        <dbReference type="EMBL" id="PCH41914.1"/>
    </source>
</evidence>
<evidence type="ECO:0000256" key="1">
    <source>
        <dbReference type="SAM" id="MobiDB-lite"/>
    </source>
</evidence>
<feature type="region of interest" description="Disordered" evidence="1">
    <location>
        <begin position="1"/>
        <end position="25"/>
    </location>
</feature>
<feature type="compositionally biased region" description="Polar residues" evidence="1">
    <location>
        <begin position="122"/>
        <end position="134"/>
    </location>
</feature>
<accession>A0A2H3JYU2</accession>
<dbReference type="Proteomes" id="UP000218811">
    <property type="component" value="Unassembled WGS sequence"/>
</dbReference>
<protein>
    <submittedName>
        <fullName evidence="2">Uncharacterized protein</fullName>
    </submittedName>
</protein>
<feature type="region of interest" description="Disordered" evidence="1">
    <location>
        <begin position="51"/>
        <end position="137"/>
    </location>
</feature>
<proteinExistence type="predicted"/>
<keyword evidence="3" id="KW-1185">Reference proteome</keyword>
<dbReference type="EMBL" id="KB468124">
    <property type="protein sequence ID" value="PCH41914.1"/>
    <property type="molecule type" value="Genomic_DNA"/>
</dbReference>
<dbReference type="AlphaFoldDB" id="A0A2H3JYU2"/>
<gene>
    <name evidence="2" type="ORF">WOLCODRAFT_143789</name>
</gene>
<feature type="compositionally biased region" description="Basic and acidic residues" evidence="1">
    <location>
        <begin position="101"/>
        <end position="112"/>
    </location>
</feature>
<organism evidence="2 3">
    <name type="scientific">Wolfiporia cocos (strain MD-104)</name>
    <name type="common">Brown rot fungus</name>
    <dbReference type="NCBI Taxonomy" id="742152"/>
    <lineage>
        <taxon>Eukaryota</taxon>
        <taxon>Fungi</taxon>
        <taxon>Dikarya</taxon>
        <taxon>Basidiomycota</taxon>
        <taxon>Agaricomycotina</taxon>
        <taxon>Agaricomycetes</taxon>
        <taxon>Polyporales</taxon>
        <taxon>Phaeolaceae</taxon>
        <taxon>Wolfiporia</taxon>
    </lineage>
</organism>
<evidence type="ECO:0000313" key="3">
    <source>
        <dbReference type="Proteomes" id="UP000218811"/>
    </source>
</evidence>
<feature type="compositionally biased region" description="Polar residues" evidence="1">
    <location>
        <begin position="51"/>
        <end position="76"/>
    </location>
</feature>
<reference evidence="2 3" key="1">
    <citation type="journal article" date="2012" name="Science">
        <title>The Paleozoic origin of enzymatic lignin decomposition reconstructed from 31 fungal genomes.</title>
        <authorList>
            <person name="Floudas D."/>
            <person name="Binder M."/>
            <person name="Riley R."/>
            <person name="Barry K."/>
            <person name="Blanchette R.A."/>
            <person name="Henrissat B."/>
            <person name="Martinez A.T."/>
            <person name="Otillar R."/>
            <person name="Spatafora J.W."/>
            <person name="Yadav J.S."/>
            <person name="Aerts A."/>
            <person name="Benoit I."/>
            <person name="Boyd A."/>
            <person name="Carlson A."/>
            <person name="Copeland A."/>
            <person name="Coutinho P.M."/>
            <person name="de Vries R.P."/>
            <person name="Ferreira P."/>
            <person name="Findley K."/>
            <person name="Foster B."/>
            <person name="Gaskell J."/>
            <person name="Glotzer D."/>
            <person name="Gorecki P."/>
            <person name="Heitman J."/>
            <person name="Hesse C."/>
            <person name="Hori C."/>
            <person name="Igarashi K."/>
            <person name="Jurgens J.A."/>
            <person name="Kallen N."/>
            <person name="Kersten P."/>
            <person name="Kohler A."/>
            <person name="Kuees U."/>
            <person name="Kumar T.K.A."/>
            <person name="Kuo A."/>
            <person name="LaButti K."/>
            <person name="Larrondo L.F."/>
            <person name="Lindquist E."/>
            <person name="Ling A."/>
            <person name="Lombard V."/>
            <person name="Lucas S."/>
            <person name="Lundell T."/>
            <person name="Martin R."/>
            <person name="McLaughlin D.J."/>
            <person name="Morgenstern I."/>
            <person name="Morin E."/>
            <person name="Murat C."/>
            <person name="Nagy L.G."/>
            <person name="Nolan M."/>
            <person name="Ohm R.A."/>
            <person name="Patyshakuliyeva A."/>
            <person name="Rokas A."/>
            <person name="Ruiz-Duenas F.J."/>
            <person name="Sabat G."/>
            <person name="Salamov A."/>
            <person name="Samejima M."/>
            <person name="Schmutz J."/>
            <person name="Slot J.C."/>
            <person name="St John F."/>
            <person name="Stenlid J."/>
            <person name="Sun H."/>
            <person name="Sun S."/>
            <person name="Syed K."/>
            <person name="Tsang A."/>
            <person name="Wiebenga A."/>
            <person name="Young D."/>
            <person name="Pisabarro A."/>
            <person name="Eastwood D.C."/>
            <person name="Martin F."/>
            <person name="Cullen D."/>
            <person name="Grigoriev I.V."/>
            <person name="Hibbett D.S."/>
        </authorList>
    </citation>
    <scope>NUCLEOTIDE SEQUENCE [LARGE SCALE GENOMIC DNA]</scope>
    <source>
        <strain evidence="2 3">MD-104</strain>
    </source>
</reference>